<evidence type="ECO:0000256" key="1">
    <source>
        <dbReference type="SAM" id="MobiDB-lite"/>
    </source>
</evidence>
<evidence type="ECO:0000313" key="3">
    <source>
        <dbReference type="Proteomes" id="UP001283361"/>
    </source>
</evidence>
<dbReference type="EMBL" id="JAWDGP010000828">
    <property type="protein sequence ID" value="KAK3796954.1"/>
    <property type="molecule type" value="Genomic_DNA"/>
</dbReference>
<name>A0AAE1B0A6_9GAST</name>
<feature type="region of interest" description="Disordered" evidence="1">
    <location>
        <begin position="53"/>
        <end position="72"/>
    </location>
</feature>
<dbReference type="Proteomes" id="UP001283361">
    <property type="component" value="Unassembled WGS sequence"/>
</dbReference>
<proteinExistence type="predicted"/>
<accession>A0AAE1B0A6</accession>
<keyword evidence="3" id="KW-1185">Reference proteome</keyword>
<gene>
    <name evidence="2" type="ORF">RRG08_032256</name>
</gene>
<protein>
    <submittedName>
        <fullName evidence="2">Uncharacterized protein</fullName>
    </submittedName>
</protein>
<organism evidence="2 3">
    <name type="scientific">Elysia crispata</name>
    <name type="common">lettuce slug</name>
    <dbReference type="NCBI Taxonomy" id="231223"/>
    <lineage>
        <taxon>Eukaryota</taxon>
        <taxon>Metazoa</taxon>
        <taxon>Spiralia</taxon>
        <taxon>Lophotrochozoa</taxon>
        <taxon>Mollusca</taxon>
        <taxon>Gastropoda</taxon>
        <taxon>Heterobranchia</taxon>
        <taxon>Euthyneura</taxon>
        <taxon>Panpulmonata</taxon>
        <taxon>Sacoglossa</taxon>
        <taxon>Placobranchoidea</taxon>
        <taxon>Plakobranchidae</taxon>
        <taxon>Elysia</taxon>
    </lineage>
</organism>
<evidence type="ECO:0000313" key="2">
    <source>
        <dbReference type="EMBL" id="KAK3796954.1"/>
    </source>
</evidence>
<sequence>MEEEVYVSSHNLGEASVLARQSYQNGAMETFLQGCPMHNQLTRGEYPKPVNQKLRGSFEHSSSSALSYRLKR</sequence>
<reference evidence="2" key="1">
    <citation type="journal article" date="2023" name="G3 (Bethesda)">
        <title>A reference genome for the long-term kleptoplast-retaining sea slug Elysia crispata morphotype clarki.</title>
        <authorList>
            <person name="Eastman K.E."/>
            <person name="Pendleton A.L."/>
            <person name="Shaikh M.A."/>
            <person name="Suttiyut T."/>
            <person name="Ogas R."/>
            <person name="Tomko P."/>
            <person name="Gavelis G."/>
            <person name="Widhalm J.R."/>
            <person name="Wisecaver J.H."/>
        </authorList>
    </citation>
    <scope>NUCLEOTIDE SEQUENCE</scope>
    <source>
        <strain evidence="2">ECLA1</strain>
    </source>
</reference>
<comment type="caution">
    <text evidence="2">The sequence shown here is derived from an EMBL/GenBank/DDBJ whole genome shotgun (WGS) entry which is preliminary data.</text>
</comment>
<dbReference type="AlphaFoldDB" id="A0AAE1B0A6"/>